<evidence type="ECO:0000256" key="3">
    <source>
        <dbReference type="ARBA" id="ARBA00022692"/>
    </source>
</evidence>
<protein>
    <submittedName>
        <fullName evidence="8">ComEC/Rec2 family competence protein</fullName>
    </submittedName>
</protein>
<feature type="transmembrane region" description="Helical" evidence="6">
    <location>
        <begin position="325"/>
        <end position="346"/>
    </location>
</feature>
<dbReference type="GeneID" id="75118290"/>
<evidence type="ECO:0000256" key="4">
    <source>
        <dbReference type="ARBA" id="ARBA00022989"/>
    </source>
</evidence>
<dbReference type="EMBL" id="CP036557">
    <property type="protein sequence ID" value="QBK61823.1"/>
    <property type="molecule type" value="Genomic_DNA"/>
</dbReference>
<feature type="transmembrane region" description="Helical" evidence="6">
    <location>
        <begin position="249"/>
        <end position="267"/>
    </location>
</feature>
<keyword evidence="2" id="KW-1003">Cell membrane</keyword>
<keyword evidence="4 6" id="KW-1133">Transmembrane helix</keyword>
<evidence type="ECO:0000256" key="6">
    <source>
        <dbReference type="SAM" id="Phobius"/>
    </source>
</evidence>
<evidence type="ECO:0000313" key="9">
    <source>
        <dbReference type="EMBL" id="WDE71618.1"/>
    </source>
</evidence>
<dbReference type="PANTHER" id="PTHR30619:SF7">
    <property type="entry name" value="BETA-LACTAMASE DOMAIN PROTEIN"/>
    <property type="match status" value="1"/>
</dbReference>
<dbReference type="GO" id="GO:0005886">
    <property type="term" value="C:plasma membrane"/>
    <property type="evidence" value="ECO:0007669"/>
    <property type="project" value="UniProtKB-SubCell"/>
</dbReference>
<accession>A0AAP8YRP8</accession>
<feature type="domain" description="ComEC/Rec2-related protein" evidence="7">
    <location>
        <begin position="158"/>
        <end position="409"/>
    </location>
</feature>
<comment type="subcellular location">
    <subcellularLocation>
        <location evidence="1">Cell membrane</location>
        <topology evidence="1">Multi-pass membrane protein</topology>
    </subcellularLocation>
</comment>
<feature type="transmembrane region" description="Helical" evidence="6">
    <location>
        <begin position="180"/>
        <end position="199"/>
    </location>
</feature>
<dbReference type="EMBL" id="CP024333">
    <property type="protein sequence ID" value="WDE71618.1"/>
    <property type="molecule type" value="Genomic_DNA"/>
</dbReference>
<evidence type="ECO:0000256" key="2">
    <source>
        <dbReference type="ARBA" id="ARBA00022475"/>
    </source>
</evidence>
<feature type="transmembrane region" description="Helical" evidence="6">
    <location>
        <begin position="219"/>
        <end position="242"/>
    </location>
</feature>
<dbReference type="RefSeq" id="WP_025443605.1">
    <property type="nucleotide sequence ID" value="NZ_AP024371.1"/>
</dbReference>
<dbReference type="PANTHER" id="PTHR30619">
    <property type="entry name" value="DNA INTERNALIZATION/COMPETENCE PROTEIN COMEC/REC2"/>
    <property type="match status" value="1"/>
</dbReference>
<feature type="transmembrane region" description="Helical" evidence="6">
    <location>
        <begin position="273"/>
        <end position="291"/>
    </location>
</feature>
<evidence type="ECO:0000256" key="1">
    <source>
        <dbReference type="ARBA" id="ARBA00004651"/>
    </source>
</evidence>
<sequence>MILLFIISSLNLLTRYYLRLNSIYLNLILILVFIIKKNAHLTLTFIISTGLLIVFEISLNFKRLKNDFYQITNITYLEKYSNTRIESIDGFGQKYKLTFKNIEDKYQIGDIIKIQNNKIQLIKRPLLVKLKAKYNKKINRFLNTTSTKYSHFSKAVLTNNKLGITKYENNLFQKAGISHILVVSGLHFYLTYIIFYHLLYKIKNEKLKYFILSTILFNYLILTGFSPSALRAFIMIETLIIYKLTYGKINLLSTLSISFIINSIFLPHTLNSVGFKLSYLAVLGISISLEIKKRYNLNALISSIFTIFLIQITTAPILYTNNLNLQPISIISNLIVTPLILVFLIIKILSLGAYAINTHLFLFFDLINIYIFKTIKGTAILFSKFPVIQNHNIGIFLVLSILTIFYIIYKLEQERDTEIKV</sequence>
<keyword evidence="5 6" id="KW-0472">Membrane</keyword>
<feature type="transmembrane region" description="Helical" evidence="6">
    <location>
        <begin position="41"/>
        <end position="61"/>
    </location>
</feature>
<keyword evidence="10" id="KW-1185">Reference proteome</keyword>
<dbReference type="InterPro" id="IPR004477">
    <property type="entry name" value="ComEC_N"/>
</dbReference>
<feature type="transmembrane region" description="Helical" evidence="6">
    <location>
        <begin position="353"/>
        <end position="372"/>
    </location>
</feature>
<dbReference type="Proteomes" id="UP000291995">
    <property type="component" value="Chromosome"/>
</dbReference>
<evidence type="ECO:0000313" key="11">
    <source>
        <dbReference type="Proteomes" id="UP000291995"/>
    </source>
</evidence>
<organism evidence="8 11">
    <name type="scientific">Borrelia miyamotoi</name>
    <dbReference type="NCBI Taxonomy" id="47466"/>
    <lineage>
        <taxon>Bacteria</taxon>
        <taxon>Pseudomonadati</taxon>
        <taxon>Spirochaetota</taxon>
        <taxon>Spirochaetia</taxon>
        <taxon>Spirochaetales</taxon>
        <taxon>Borreliaceae</taxon>
        <taxon>Borrelia</taxon>
    </lineage>
</organism>
<dbReference type="NCBIfam" id="TIGR00360">
    <property type="entry name" value="ComEC_N-term"/>
    <property type="match status" value="1"/>
</dbReference>
<evidence type="ECO:0000259" key="7">
    <source>
        <dbReference type="Pfam" id="PF03772"/>
    </source>
</evidence>
<dbReference type="InterPro" id="IPR052159">
    <property type="entry name" value="Competence_DNA_uptake"/>
</dbReference>
<feature type="transmembrane region" description="Helical" evidence="6">
    <location>
        <begin position="16"/>
        <end position="35"/>
    </location>
</feature>
<dbReference type="Pfam" id="PF03772">
    <property type="entry name" value="Competence"/>
    <property type="match status" value="1"/>
</dbReference>
<feature type="transmembrane region" description="Helical" evidence="6">
    <location>
        <begin position="298"/>
        <end position="319"/>
    </location>
</feature>
<proteinExistence type="predicted"/>
<feature type="transmembrane region" description="Helical" evidence="6">
    <location>
        <begin position="392"/>
        <end position="409"/>
    </location>
</feature>
<name>A0AAP8YRP8_9SPIR</name>
<gene>
    <name evidence="9" type="ORF">CNO13_01335</name>
    <name evidence="8" type="ORF">EZU67_01335</name>
</gene>
<evidence type="ECO:0000256" key="5">
    <source>
        <dbReference type="ARBA" id="ARBA00023136"/>
    </source>
</evidence>
<dbReference type="Proteomes" id="UP000230633">
    <property type="component" value="Chromosome"/>
</dbReference>
<keyword evidence="3 6" id="KW-0812">Transmembrane</keyword>
<reference evidence="8" key="2">
    <citation type="submission" date="2022-12" db="EMBL/GenBank/DDBJ databases">
        <title>Whole genome sequencing of Borrelia miyamotoi strains isolated at the Russian territory.</title>
        <authorList>
            <person name="Kuleshov K.V."/>
            <person name="Platonov A.E."/>
            <person name="Goptar I.A."/>
            <person name="Shipulin G.A."/>
            <person name="Markelov M.L."/>
            <person name="Koetsveld J."/>
            <person name="Kolyasnikova N.M."/>
            <person name="Sarksyan D.S."/>
            <person name="Toporkova M.G."/>
            <person name="Hovius J.W."/>
        </authorList>
    </citation>
    <scope>NUCLEOTIDE SEQUENCE</scope>
    <source>
        <strain evidence="10">Yekat-1</strain>
        <strain evidence="8">Yekat-76</strain>
    </source>
</reference>
<dbReference type="AlphaFoldDB" id="A0AAP8YRP8"/>
<evidence type="ECO:0000313" key="10">
    <source>
        <dbReference type="Proteomes" id="UP000230633"/>
    </source>
</evidence>
<evidence type="ECO:0000313" key="8">
    <source>
        <dbReference type="EMBL" id="QBK61823.1"/>
    </source>
</evidence>
<reference evidence="11" key="1">
    <citation type="submission" date="2019-03" db="EMBL/GenBank/DDBJ databases">
        <title>Whole genome sequencing of Borrelia miyamotoi strains isolated at the Russian territory.</title>
        <authorList>
            <person name="Kuleshov K.V."/>
            <person name="Platonov A.E."/>
            <person name="Goptar I.A."/>
            <person name="Shipulin G.A."/>
            <person name="Markelov M.L."/>
            <person name="Koetsveld J."/>
            <person name="Kolyasnikova N.M."/>
            <person name="Sarksyan D.S."/>
            <person name="Toporkova M.G."/>
            <person name="Hovius J.W."/>
        </authorList>
    </citation>
    <scope>NUCLEOTIDE SEQUENCE [LARGE SCALE GENOMIC DNA]</scope>
    <source>
        <strain evidence="9">Yekat-1</strain>
        <strain evidence="11">Yekat-76</strain>
    </source>
</reference>